<feature type="domain" description="Glycosyl transferase family 1" evidence="2">
    <location>
        <begin position="211"/>
        <end position="367"/>
    </location>
</feature>
<dbReference type="RefSeq" id="WP_202855952.1">
    <property type="nucleotide sequence ID" value="NZ_JAEUGD010000027.1"/>
</dbReference>
<dbReference type="Pfam" id="PF00534">
    <property type="entry name" value="Glycos_transf_1"/>
    <property type="match status" value="1"/>
</dbReference>
<dbReference type="Gene3D" id="3.40.50.2000">
    <property type="entry name" value="Glycogen Phosphorylase B"/>
    <property type="match status" value="1"/>
</dbReference>
<accession>A0A937FXT4</accession>
<protein>
    <submittedName>
        <fullName evidence="3">Glycosyltransferase family 4 protein</fullName>
    </submittedName>
</protein>
<reference evidence="3" key="1">
    <citation type="submission" date="2021-01" db="EMBL/GenBank/DDBJ databases">
        <title>Fulvivirga kasyanovii gen. nov., sp nov., a novel member of the phylum Bacteroidetes isolated from seawater in a mussel farm.</title>
        <authorList>
            <person name="Zhao L.-H."/>
            <person name="Wang Z.-J."/>
        </authorList>
    </citation>
    <scope>NUCLEOTIDE SEQUENCE</scope>
    <source>
        <strain evidence="3">29W222</strain>
    </source>
</reference>
<evidence type="ECO:0000259" key="2">
    <source>
        <dbReference type="Pfam" id="PF00534"/>
    </source>
</evidence>
<sequence>MREVKALYRKLTAPLSFKEKYPECRRDNKIHVLFVGPCLCGSGYYRMIMPALELNRTRTHSAIVTEILKWNFNKSFDDYNHIIDARLILWADYVVLPAILTDACYFMDGMKRVKSNIRFIMDMDMNYHEIPEDSTVSKRITDVHRQALIGNLLKANLVTSPNKCLLGYYKKMLQETGRENLPYFLYLPNVLSSYTYQEVPLEREHENETTHILLTGSGNHYADFGSIIVVLKSLTEAYGSTLRITFFGWDGKKPSGENLLAGINCNFEHSVSFTEYFNRLHYLDIDIILLPSLDITFNVCGKSTIKYLEAAALGIPVVASNNGLYNEVIEDGHTGYLATTPEEWKTKINALIEDGHLRKEIGSAAQENAWKNHSFTKVFSKTFERVFI</sequence>
<organism evidence="3 4">
    <name type="scientific">Fulvivirga marina</name>
    <dbReference type="NCBI Taxonomy" id="2494733"/>
    <lineage>
        <taxon>Bacteria</taxon>
        <taxon>Pseudomonadati</taxon>
        <taxon>Bacteroidota</taxon>
        <taxon>Cytophagia</taxon>
        <taxon>Cytophagales</taxon>
        <taxon>Fulvivirgaceae</taxon>
        <taxon>Fulvivirga</taxon>
    </lineage>
</organism>
<keyword evidence="4" id="KW-1185">Reference proteome</keyword>
<feature type="transmembrane region" description="Helical" evidence="1">
    <location>
        <begin position="30"/>
        <end position="48"/>
    </location>
</feature>
<evidence type="ECO:0000313" key="4">
    <source>
        <dbReference type="Proteomes" id="UP000614216"/>
    </source>
</evidence>
<keyword evidence="1" id="KW-0812">Transmembrane</keyword>
<proteinExistence type="predicted"/>
<comment type="caution">
    <text evidence="3">The sequence shown here is derived from an EMBL/GenBank/DDBJ whole genome shotgun (WGS) entry which is preliminary data.</text>
</comment>
<dbReference type="AlphaFoldDB" id="A0A937FXT4"/>
<keyword evidence="1" id="KW-0472">Membrane</keyword>
<dbReference type="GO" id="GO:0016757">
    <property type="term" value="F:glycosyltransferase activity"/>
    <property type="evidence" value="ECO:0007669"/>
    <property type="project" value="InterPro"/>
</dbReference>
<gene>
    <name evidence="3" type="ORF">JMN32_08810</name>
</gene>
<evidence type="ECO:0000313" key="3">
    <source>
        <dbReference type="EMBL" id="MBL6446406.1"/>
    </source>
</evidence>
<dbReference type="EMBL" id="JAEUGD010000027">
    <property type="protein sequence ID" value="MBL6446406.1"/>
    <property type="molecule type" value="Genomic_DNA"/>
</dbReference>
<name>A0A937FXT4_9BACT</name>
<dbReference type="PANTHER" id="PTHR12526">
    <property type="entry name" value="GLYCOSYLTRANSFERASE"/>
    <property type="match status" value="1"/>
</dbReference>
<dbReference type="Proteomes" id="UP000614216">
    <property type="component" value="Unassembled WGS sequence"/>
</dbReference>
<evidence type="ECO:0000256" key="1">
    <source>
        <dbReference type="SAM" id="Phobius"/>
    </source>
</evidence>
<dbReference type="SUPFAM" id="SSF53756">
    <property type="entry name" value="UDP-Glycosyltransferase/glycogen phosphorylase"/>
    <property type="match status" value="1"/>
</dbReference>
<dbReference type="InterPro" id="IPR001296">
    <property type="entry name" value="Glyco_trans_1"/>
</dbReference>
<keyword evidence="1" id="KW-1133">Transmembrane helix</keyword>